<feature type="compositionally biased region" description="Polar residues" evidence="1">
    <location>
        <begin position="14"/>
        <end position="27"/>
    </location>
</feature>
<gene>
    <name evidence="3" type="ORF">EPI10_015964</name>
</gene>
<protein>
    <submittedName>
        <fullName evidence="3">Protein MCM10</fullName>
    </submittedName>
</protein>
<evidence type="ECO:0000256" key="1">
    <source>
        <dbReference type="SAM" id="MobiDB-lite"/>
    </source>
</evidence>
<organism evidence="3 4">
    <name type="scientific">Gossypium australe</name>
    <dbReference type="NCBI Taxonomy" id="47621"/>
    <lineage>
        <taxon>Eukaryota</taxon>
        <taxon>Viridiplantae</taxon>
        <taxon>Streptophyta</taxon>
        <taxon>Embryophyta</taxon>
        <taxon>Tracheophyta</taxon>
        <taxon>Spermatophyta</taxon>
        <taxon>Magnoliopsida</taxon>
        <taxon>eudicotyledons</taxon>
        <taxon>Gunneridae</taxon>
        <taxon>Pentapetalae</taxon>
        <taxon>rosids</taxon>
        <taxon>malvids</taxon>
        <taxon>Malvales</taxon>
        <taxon>Malvaceae</taxon>
        <taxon>Malvoideae</taxon>
        <taxon>Gossypium</taxon>
    </lineage>
</organism>
<dbReference type="AlphaFoldDB" id="A0A5B6VMF5"/>
<dbReference type="OrthoDB" id="2272416at2759"/>
<dbReference type="Pfam" id="PF03732">
    <property type="entry name" value="Retrotrans_gag"/>
    <property type="match status" value="1"/>
</dbReference>
<sequence>MDPDREVADDVESNAPTLAQGTTTSESRPVIISQGGEAREAFFQRLNELLVEFFQTNLAAQHPPPPPNPQPALVAPQGAEEFRANVDDDPEREEFWLENSIRYLKCAISLLKDSAFHWWNTLVSVVPRERVTSDFFQEEFRKKYISKVFIDQKRKEFLELKQGRMTVTEYE</sequence>
<evidence type="ECO:0000313" key="4">
    <source>
        <dbReference type="Proteomes" id="UP000325315"/>
    </source>
</evidence>
<keyword evidence="4" id="KW-1185">Reference proteome</keyword>
<name>A0A5B6VMF5_9ROSI</name>
<evidence type="ECO:0000259" key="2">
    <source>
        <dbReference type="Pfam" id="PF03732"/>
    </source>
</evidence>
<feature type="domain" description="Retrotransposon gag" evidence="2">
    <location>
        <begin position="106"/>
        <end position="170"/>
    </location>
</feature>
<comment type="caution">
    <text evidence="3">The sequence shown here is derived from an EMBL/GenBank/DDBJ whole genome shotgun (WGS) entry which is preliminary data.</text>
</comment>
<accession>A0A5B6VMF5</accession>
<dbReference type="InterPro" id="IPR005162">
    <property type="entry name" value="Retrotrans_gag_dom"/>
</dbReference>
<dbReference type="Proteomes" id="UP000325315">
    <property type="component" value="Unassembled WGS sequence"/>
</dbReference>
<feature type="region of interest" description="Disordered" evidence="1">
    <location>
        <begin position="1"/>
        <end position="29"/>
    </location>
</feature>
<evidence type="ECO:0000313" key="3">
    <source>
        <dbReference type="EMBL" id="KAA3470236.1"/>
    </source>
</evidence>
<reference evidence="4" key="1">
    <citation type="journal article" date="2019" name="Plant Biotechnol. J.">
        <title>Genome sequencing of the Australian wild diploid species Gossypium australe highlights disease resistance and delayed gland morphogenesis.</title>
        <authorList>
            <person name="Cai Y."/>
            <person name="Cai X."/>
            <person name="Wang Q."/>
            <person name="Wang P."/>
            <person name="Zhang Y."/>
            <person name="Cai C."/>
            <person name="Xu Y."/>
            <person name="Wang K."/>
            <person name="Zhou Z."/>
            <person name="Wang C."/>
            <person name="Geng S."/>
            <person name="Li B."/>
            <person name="Dong Q."/>
            <person name="Hou Y."/>
            <person name="Wang H."/>
            <person name="Ai P."/>
            <person name="Liu Z."/>
            <person name="Yi F."/>
            <person name="Sun M."/>
            <person name="An G."/>
            <person name="Cheng J."/>
            <person name="Zhang Y."/>
            <person name="Shi Q."/>
            <person name="Xie Y."/>
            <person name="Shi X."/>
            <person name="Chang Y."/>
            <person name="Huang F."/>
            <person name="Chen Y."/>
            <person name="Hong S."/>
            <person name="Mi L."/>
            <person name="Sun Q."/>
            <person name="Zhang L."/>
            <person name="Zhou B."/>
            <person name="Peng R."/>
            <person name="Zhang X."/>
            <person name="Liu F."/>
        </authorList>
    </citation>
    <scope>NUCLEOTIDE SEQUENCE [LARGE SCALE GENOMIC DNA]</scope>
    <source>
        <strain evidence="4">cv. PA1801</strain>
    </source>
</reference>
<dbReference type="EMBL" id="SMMG02000006">
    <property type="protein sequence ID" value="KAA3470236.1"/>
    <property type="molecule type" value="Genomic_DNA"/>
</dbReference>
<proteinExistence type="predicted"/>